<comment type="similarity">
    <text evidence="3 9">Belongs to the CobD/CbiB family.</text>
</comment>
<comment type="caution">
    <text evidence="9">Lacks conserved residue(s) required for the propagation of feature annotation.</text>
</comment>
<evidence type="ECO:0000256" key="9">
    <source>
        <dbReference type="HAMAP-Rule" id="MF_00024"/>
    </source>
</evidence>
<keyword evidence="4 9" id="KW-1003">Cell membrane</keyword>
<evidence type="ECO:0000256" key="1">
    <source>
        <dbReference type="ARBA" id="ARBA00004651"/>
    </source>
</evidence>
<dbReference type="HOGENOM" id="CLU_054212_0_1_5"/>
<evidence type="ECO:0000313" key="11">
    <source>
        <dbReference type="Proteomes" id="UP000006230"/>
    </source>
</evidence>
<keyword evidence="8 9" id="KW-0472">Membrane</keyword>
<dbReference type="HAMAP" id="MF_00024">
    <property type="entry name" value="CobD_CbiB"/>
    <property type="match status" value="1"/>
</dbReference>
<evidence type="ECO:0000256" key="6">
    <source>
        <dbReference type="ARBA" id="ARBA00022692"/>
    </source>
</evidence>
<reference evidence="10 11" key="1">
    <citation type="journal article" date="2010" name="J. Bacteriol.">
        <title>Genome sequences of Pelagibaca bermudensis HTCC2601T and Maritimibacter alkaliphilus HTCC2654T, the type strains of two marine Roseobacter genera.</title>
        <authorList>
            <person name="Thrash J.C."/>
            <person name="Cho J.C."/>
            <person name="Ferriera S."/>
            <person name="Johnson J."/>
            <person name="Vergin K.L."/>
            <person name="Giovannoni S.J."/>
        </authorList>
    </citation>
    <scope>NUCLEOTIDE SEQUENCE [LARGE SCALE GENOMIC DNA]</scope>
    <source>
        <strain evidence="11">DSM 26914 / JCM 13377 / KCTC 12554 / HTCC2601</strain>
    </source>
</reference>
<dbReference type="NCBIfam" id="TIGR00380">
    <property type="entry name" value="cobal_cbiB"/>
    <property type="match status" value="1"/>
</dbReference>
<accession>Q0FRG9</accession>
<protein>
    <recommendedName>
        <fullName evidence="9">Cobalamin biosynthesis protein CobD</fullName>
    </recommendedName>
</protein>
<evidence type="ECO:0000256" key="4">
    <source>
        <dbReference type="ARBA" id="ARBA00022475"/>
    </source>
</evidence>
<comment type="pathway">
    <text evidence="2 9">Cofactor biosynthesis; adenosylcobalamin biosynthesis.</text>
</comment>
<keyword evidence="6 9" id="KW-0812">Transmembrane</keyword>
<name>Q0FRG9_SALBH</name>
<evidence type="ECO:0000256" key="8">
    <source>
        <dbReference type="ARBA" id="ARBA00023136"/>
    </source>
</evidence>
<dbReference type="GO" id="GO:0015420">
    <property type="term" value="F:ABC-type vitamin B12 transporter activity"/>
    <property type="evidence" value="ECO:0007669"/>
    <property type="project" value="UniProtKB-UniRule"/>
</dbReference>
<evidence type="ECO:0000256" key="7">
    <source>
        <dbReference type="ARBA" id="ARBA00022989"/>
    </source>
</evidence>
<dbReference type="GO" id="GO:0048472">
    <property type="term" value="F:threonine-phosphate decarboxylase activity"/>
    <property type="evidence" value="ECO:0007669"/>
    <property type="project" value="InterPro"/>
</dbReference>
<proteinExistence type="inferred from homology"/>
<dbReference type="Proteomes" id="UP000006230">
    <property type="component" value="Unassembled WGS sequence"/>
</dbReference>
<dbReference type="eggNOG" id="COG1270">
    <property type="taxonomic scope" value="Bacteria"/>
</dbReference>
<keyword evidence="11" id="KW-1185">Reference proteome</keyword>
<keyword evidence="5 9" id="KW-0169">Cobalamin biosynthesis</keyword>
<gene>
    <name evidence="9" type="primary">cobD</name>
    <name evidence="10" type="ORF">R2601_13724</name>
</gene>
<evidence type="ECO:0000313" key="10">
    <source>
        <dbReference type="EMBL" id="EAU46885.1"/>
    </source>
</evidence>
<dbReference type="InterPro" id="IPR004485">
    <property type="entry name" value="Cobalamin_biosynth_CobD/CbiB"/>
</dbReference>
<keyword evidence="7 9" id="KW-1133">Transmembrane helix</keyword>
<dbReference type="UniPathway" id="UPA00148"/>
<feature type="transmembrane region" description="Helical" evidence="9">
    <location>
        <begin position="59"/>
        <end position="79"/>
    </location>
</feature>
<dbReference type="PANTHER" id="PTHR34308">
    <property type="entry name" value="COBALAMIN BIOSYNTHESIS PROTEIN CBIB"/>
    <property type="match status" value="1"/>
</dbReference>
<comment type="function">
    <text evidence="9">Converts cobyric acid to cobinamide by the addition of aminopropanol on the F carboxylic group.</text>
</comment>
<comment type="subcellular location">
    <subcellularLocation>
        <location evidence="1 9">Cell membrane</location>
        <topology evidence="1 9">Multi-pass membrane protein</topology>
    </subcellularLocation>
</comment>
<evidence type="ECO:0000256" key="2">
    <source>
        <dbReference type="ARBA" id="ARBA00004953"/>
    </source>
</evidence>
<evidence type="ECO:0000256" key="5">
    <source>
        <dbReference type="ARBA" id="ARBA00022573"/>
    </source>
</evidence>
<dbReference type="EMBL" id="AATQ01000011">
    <property type="protein sequence ID" value="EAU46885.1"/>
    <property type="molecule type" value="Genomic_DNA"/>
</dbReference>
<dbReference type="GO" id="GO:0009236">
    <property type="term" value="P:cobalamin biosynthetic process"/>
    <property type="evidence" value="ECO:0007669"/>
    <property type="project" value="UniProtKB-UniRule"/>
</dbReference>
<dbReference type="AlphaFoldDB" id="Q0FRG9"/>
<organism evidence="10 11">
    <name type="scientific">Salipiger bermudensis (strain DSM 26914 / JCM 13377 / KCTC 12554 / HTCC2601)</name>
    <name type="common">Pelagibaca bermudensis</name>
    <dbReference type="NCBI Taxonomy" id="314265"/>
    <lineage>
        <taxon>Bacteria</taxon>
        <taxon>Pseudomonadati</taxon>
        <taxon>Pseudomonadota</taxon>
        <taxon>Alphaproteobacteria</taxon>
        <taxon>Rhodobacterales</taxon>
        <taxon>Roseobacteraceae</taxon>
        <taxon>Salipiger</taxon>
    </lineage>
</organism>
<feature type="transmembrane region" description="Helical" evidence="9">
    <location>
        <begin position="293"/>
        <end position="310"/>
    </location>
</feature>
<dbReference type="GO" id="GO:0005886">
    <property type="term" value="C:plasma membrane"/>
    <property type="evidence" value="ECO:0007669"/>
    <property type="project" value="UniProtKB-SubCell"/>
</dbReference>
<comment type="caution">
    <text evidence="10">The sequence shown here is derived from an EMBL/GenBank/DDBJ whole genome shotgun (WGS) entry which is preliminary data.</text>
</comment>
<dbReference type="RefSeq" id="WP_007795078.1">
    <property type="nucleotide sequence ID" value="NZ_DS022276.1"/>
</dbReference>
<evidence type="ECO:0000256" key="3">
    <source>
        <dbReference type="ARBA" id="ARBA00006263"/>
    </source>
</evidence>
<dbReference type="PANTHER" id="PTHR34308:SF1">
    <property type="entry name" value="COBALAMIN BIOSYNTHESIS PROTEIN CBIB"/>
    <property type="match status" value="1"/>
</dbReference>
<dbReference type="Pfam" id="PF03186">
    <property type="entry name" value="CobD_Cbib"/>
    <property type="match status" value="1"/>
</dbReference>
<feature type="transmembrane region" description="Helical" evidence="9">
    <location>
        <begin position="157"/>
        <end position="178"/>
    </location>
</feature>
<dbReference type="STRING" id="314265.R2601_13724"/>
<sequence length="311" mass="33219">MMFAGMMMVAFAIDSAFGWPRAVFAVLRHPVVWIGALISALEGRLNAGEPARRRAMGGLTVILVLNAVLIPALLLQLALPDGMAGLVLGGVLAWPLLAVRSMHDHVAAVAKPLARGDLFAARRAVAMIVGRNPERLGQEGVARAALESLAENSSDGIVAPLFWGVIGGLPGIAAYKAINTMDSMIGHRNQRYEDFGKAAARLDDLVNWLPARLTGLLFALASGRPRRAIRVMRRDARQHRSPNAGWPEAAMAGALPVRLSGPRVYGDVIADEPWVNGTAPDPDAKTLARGLTLYRLTMALTALLLLLFALP</sequence>
<dbReference type="OrthoDB" id="9811967at2"/>